<proteinExistence type="predicted"/>
<name>A0ABQ2T060_9DEIO</name>
<evidence type="ECO:0000313" key="2">
    <source>
        <dbReference type="Proteomes" id="UP000620633"/>
    </source>
</evidence>
<accession>A0ABQ2T060</accession>
<keyword evidence="2" id="KW-1185">Reference proteome</keyword>
<evidence type="ECO:0000313" key="1">
    <source>
        <dbReference type="EMBL" id="GGS43696.1"/>
    </source>
</evidence>
<sequence>MLLPSFVVEELHQAGRTFLYCFAAVMRVGTRDAAEAPQKLLGGLGILEDGSAGIYSTQGFFIVFW</sequence>
<gene>
    <name evidence="1" type="ORF">GCM10008961_38360</name>
</gene>
<protein>
    <submittedName>
        <fullName evidence="1">Uncharacterized protein</fullName>
    </submittedName>
</protein>
<dbReference type="Proteomes" id="UP000620633">
    <property type="component" value="Unassembled WGS sequence"/>
</dbReference>
<reference evidence="2" key="1">
    <citation type="journal article" date="2019" name="Int. J. Syst. Evol. Microbiol.">
        <title>The Global Catalogue of Microorganisms (GCM) 10K type strain sequencing project: providing services to taxonomists for standard genome sequencing and annotation.</title>
        <authorList>
            <consortium name="The Broad Institute Genomics Platform"/>
            <consortium name="The Broad Institute Genome Sequencing Center for Infectious Disease"/>
            <person name="Wu L."/>
            <person name="Ma J."/>
        </authorList>
    </citation>
    <scope>NUCLEOTIDE SEQUENCE [LARGE SCALE GENOMIC DNA]</scope>
    <source>
        <strain evidence="2">JCM 31406</strain>
    </source>
</reference>
<organism evidence="1 2">
    <name type="scientific">Deinococcus knuensis</name>
    <dbReference type="NCBI Taxonomy" id="1837380"/>
    <lineage>
        <taxon>Bacteria</taxon>
        <taxon>Thermotogati</taxon>
        <taxon>Deinococcota</taxon>
        <taxon>Deinococci</taxon>
        <taxon>Deinococcales</taxon>
        <taxon>Deinococcaceae</taxon>
        <taxon>Deinococcus</taxon>
    </lineage>
</organism>
<dbReference type="EMBL" id="BMQO01000039">
    <property type="protein sequence ID" value="GGS43696.1"/>
    <property type="molecule type" value="Genomic_DNA"/>
</dbReference>
<comment type="caution">
    <text evidence="1">The sequence shown here is derived from an EMBL/GenBank/DDBJ whole genome shotgun (WGS) entry which is preliminary data.</text>
</comment>